<name>A0ABX7ELS1_9ACTN</name>
<evidence type="ECO:0000256" key="7">
    <source>
        <dbReference type="ARBA" id="ARBA00049897"/>
    </source>
</evidence>
<comment type="pathway">
    <text evidence="2">Cofactor biosynthesis; thiamine diphosphate biosynthesis.</text>
</comment>
<dbReference type="SUPFAM" id="SSF110399">
    <property type="entry name" value="ThiG-like"/>
    <property type="match status" value="1"/>
</dbReference>
<dbReference type="InterPro" id="IPR033983">
    <property type="entry name" value="Thiazole_synthase_ThiG"/>
</dbReference>
<evidence type="ECO:0000256" key="5">
    <source>
        <dbReference type="ARBA" id="ARBA00022977"/>
    </source>
</evidence>
<dbReference type="EC" id="2.8.1.10" evidence="3"/>
<evidence type="ECO:0000259" key="8">
    <source>
        <dbReference type="Pfam" id="PF05690"/>
    </source>
</evidence>
<sequence>MARNENRQAPDTWQLGSTELNSRLMLAIPETAELDNLGAVLEAGAIESATIKVGTDLGAAAPDAFTILRDHGVHILPNTVDAADAADAVRAAHHGAALVGRPWVKLILTQDSQYNVPNPRQLLQAAEELVGEGFEVFPLVPDDPGLAVELARIGCAGLMPQGSPAGSGQGIANPLKFQLILDRVDVPVLAGAGIGTAADACQALETGCAGVASAKVIFSARDQVQAARALASAVAAGREAWRAAPPRT</sequence>
<evidence type="ECO:0000256" key="3">
    <source>
        <dbReference type="ARBA" id="ARBA00011960"/>
    </source>
</evidence>
<dbReference type="Proteomes" id="UP000596311">
    <property type="component" value="Chromosome"/>
</dbReference>
<evidence type="ECO:0000313" key="10">
    <source>
        <dbReference type="Proteomes" id="UP000596311"/>
    </source>
</evidence>
<keyword evidence="5" id="KW-0784">Thiamine biosynthesis</keyword>
<keyword evidence="4" id="KW-0808">Transferase</keyword>
<accession>A0ABX7ELS1</accession>
<keyword evidence="6" id="KW-0704">Schiff base</keyword>
<evidence type="ECO:0000256" key="4">
    <source>
        <dbReference type="ARBA" id="ARBA00022679"/>
    </source>
</evidence>
<dbReference type="Pfam" id="PF05690">
    <property type="entry name" value="ThiG"/>
    <property type="match status" value="1"/>
</dbReference>
<evidence type="ECO:0000256" key="2">
    <source>
        <dbReference type="ARBA" id="ARBA00004948"/>
    </source>
</evidence>
<dbReference type="Gene3D" id="3.20.20.70">
    <property type="entry name" value="Aldolase class I"/>
    <property type="match status" value="1"/>
</dbReference>
<dbReference type="PANTHER" id="PTHR34266">
    <property type="entry name" value="THIAZOLE SYNTHASE"/>
    <property type="match status" value="1"/>
</dbReference>
<dbReference type="EMBL" id="CP049945">
    <property type="protein sequence ID" value="QRF05831.1"/>
    <property type="molecule type" value="Genomic_DNA"/>
</dbReference>
<dbReference type="InterPro" id="IPR008867">
    <property type="entry name" value="ThiG"/>
</dbReference>
<dbReference type="PANTHER" id="PTHR34266:SF2">
    <property type="entry name" value="THIAZOLE SYNTHASE"/>
    <property type="match status" value="1"/>
</dbReference>
<comment type="catalytic activity">
    <reaction evidence="7">
        <text>[ThiS sulfur-carrier protein]-C-terminal-Gly-aminoethanethioate + 2-iminoacetate + 1-deoxy-D-xylulose 5-phosphate = [ThiS sulfur-carrier protein]-C-terminal Gly-Gly + 2-[(2R,5Z)-2-carboxy-4-methylthiazol-5(2H)-ylidene]ethyl phosphate + 2 H2O + H(+)</text>
        <dbReference type="Rhea" id="RHEA:26297"/>
        <dbReference type="Rhea" id="RHEA-COMP:12909"/>
        <dbReference type="Rhea" id="RHEA-COMP:19908"/>
        <dbReference type="ChEBI" id="CHEBI:15377"/>
        <dbReference type="ChEBI" id="CHEBI:15378"/>
        <dbReference type="ChEBI" id="CHEBI:57792"/>
        <dbReference type="ChEBI" id="CHEBI:62899"/>
        <dbReference type="ChEBI" id="CHEBI:77846"/>
        <dbReference type="ChEBI" id="CHEBI:90778"/>
        <dbReference type="ChEBI" id="CHEBI:232372"/>
        <dbReference type="EC" id="2.8.1.10"/>
    </reaction>
</comment>
<keyword evidence="10" id="KW-1185">Reference proteome</keyword>
<evidence type="ECO:0000313" key="9">
    <source>
        <dbReference type="EMBL" id="QRF05831.1"/>
    </source>
</evidence>
<protein>
    <recommendedName>
        <fullName evidence="3">thiazole synthase</fullName>
        <ecNumber evidence="3">2.8.1.10</ecNumber>
    </recommendedName>
</protein>
<feature type="domain" description="Thiazole synthase ThiG" evidence="8">
    <location>
        <begin position="15"/>
        <end position="244"/>
    </location>
</feature>
<proteinExistence type="predicted"/>
<organism evidence="9 10">
    <name type="scientific">Streptomyces koyangensis</name>
    <dbReference type="NCBI Taxonomy" id="188770"/>
    <lineage>
        <taxon>Bacteria</taxon>
        <taxon>Bacillati</taxon>
        <taxon>Actinomycetota</taxon>
        <taxon>Actinomycetes</taxon>
        <taxon>Kitasatosporales</taxon>
        <taxon>Streptomycetaceae</taxon>
        <taxon>Streptomyces</taxon>
        <taxon>Streptomyces aurantiacus group</taxon>
    </lineage>
</organism>
<dbReference type="InterPro" id="IPR013785">
    <property type="entry name" value="Aldolase_TIM"/>
</dbReference>
<evidence type="ECO:0000256" key="6">
    <source>
        <dbReference type="ARBA" id="ARBA00023270"/>
    </source>
</evidence>
<dbReference type="RefSeq" id="WP_203216348.1">
    <property type="nucleotide sequence ID" value="NZ_CP049945.1"/>
</dbReference>
<comment type="function">
    <text evidence="1">Catalyzes the rearrangement of 1-deoxy-D-xylulose 5-phosphate (DXP) to produce the thiazole phosphate moiety of thiamine. Sulfur is provided by the thiocarboxylate moiety of the carrier protein ThiS. In vitro, sulfur can be provided by H(2)S.</text>
</comment>
<gene>
    <name evidence="9" type="ORF">G9U55_29195</name>
</gene>
<reference evidence="9 10" key="1">
    <citation type="submission" date="2020-03" db="EMBL/GenBank/DDBJ databases">
        <title>Genome mining and metabolic profiling illuminate the polycyclic tetramate macrolactams from Streptomyces koyangensis SCSIO 5802.</title>
        <authorList>
            <person name="Ding W."/>
        </authorList>
    </citation>
    <scope>NUCLEOTIDE SEQUENCE [LARGE SCALE GENOMIC DNA]</scope>
    <source>
        <strain evidence="9 10">SCSIO 5802</strain>
    </source>
</reference>
<evidence type="ECO:0000256" key="1">
    <source>
        <dbReference type="ARBA" id="ARBA00002834"/>
    </source>
</evidence>